<proteinExistence type="predicted"/>
<sequence>MKMLSVMQSLKECTSLHLCREAKGGCALRRQGEQDRGSGVQEIGAPWDVGGREVDGIPEGCKGTSSAPAQNRAAGPGKPALQPSWSRKLETSDKRCVHEDWEGLEKQKLMLILTDWTVENSNFVLRVVLQWLVGGGKIWR</sequence>
<reference evidence="2 3" key="1">
    <citation type="journal article" date="2020" name="Nature">
        <title>Six reference-quality genomes reveal evolution of bat adaptations.</title>
        <authorList>
            <person name="Jebb D."/>
            <person name="Huang Z."/>
            <person name="Pippel M."/>
            <person name="Hughes G.M."/>
            <person name="Lavrichenko K."/>
            <person name="Devanna P."/>
            <person name="Winkler S."/>
            <person name="Jermiin L.S."/>
            <person name="Skirmuntt E.C."/>
            <person name="Katzourakis A."/>
            <person name="Burkitt-Gray L."/>
            <person name="Ray D.A."/>
            <person name="Sullivan K.A.M."/>
            <person name="Roscito J.G."/>
            <person name="Kirilenko B.M."/>
            <person name="Davalos L.M."/>
            <person name="Corthals A.P."/>
            <person name="Power M.L."/>
            <person name="Jones G."/>
            <person name="Ransome R.D."/>
            <person name="Dechmann D.K.N."/>
            <person name="Locatelli A.G."/>
            <person name="Puechmaille S.J."/>
            <person name="Fedrigo O."/>
            <person name="Jarvis E.D."/>
            <person name="Hiller M."/>
            <person name="Vernes S.C."/>
            <person name="Myers E.W."/>
            <person name="Teeling E.C."/>
        </authorList>
    </citation>
    <scope>NUCLEOTIDE SEQUENCE [LARGE SCALE GENOMIC DNA]</scope>
    <source>
        <strain evidence="2">MMolMol1</strain>
        <tissue evidence="2">Muscle</tissue>
    </source>
</reference>
<dbReference type="EMBL" id="JACASF010000012">
    <property type="protein sequence ID" value="KAF6444278.1"/>
    <property type="molecule type" value="Genomic_DNA"/>
</dbReference>
<protein>
    <submittedName>
        <fullName evidence="2">Uncharacterized protein</fullName>
    </submittedName>
</protein>
<evidence type="ECO:0000313" key="2">
    <source>
        <dbReference type="EMBL" id="KAF6444278.1"/>
    </source>
</evidence>
<feature type="region of interest" description="Disordered" evidence="1">
    <location>
        <begin position="31"/>
        <end position="87"/>
    </location>
</feature>
<evidence type="ECO:0000256" key="1">
    <source>
        <dbReference type="SAM" id="MobiDB-lite"/>
    </source>
</evidence>
<dbReference type="AlphaFoldDB" id="A0A7J8F967"/>
<accession>A0A7J8F967</accession>
<name>A0A7J8F967_MOLMO</name>
<dbReference type="InParanoid" id="A0A7J8F967"/>
<organism evidence="2 3">
    <name type="scientific">Molossus molossus</name>
    <name type="common">Pallas' mastiff bat</name>
    <name type="synonym">Vespertilio molossus</name>
    <dbReference type="NCBI Taxonomy" id="27622"/>
    <lineage>
        <taxon>Eukaryota</taxon>
        <taxon>Metazoa</taxon>
        <taxon>Chordata</taxon>
        <taxon>Craniata</taxon>
        <taxon>Vertebrata</taxon>
        <taxon>Euteleostomi</taxon>
        <taxon>Mammalia</taxon>
        <taxon>Eutheria</taxon>
        <taxon>Laurasiatheria</taxon>
        <taxon>Chiroptera</taxon>
        <taxon>Yangochiroptera</taxon>
        <taxon>Molossidae</taxon>
        <taxon>Molossus</taxon>
    </lineage>
</organism>
<evidence type="ECO:0000313" key="3">
    <source>
        <dbReference type="Proteomes" id="UP000550707"/>
    </source>
</evidence>
<comment type="caution">
    <text evidence="2">The sequence shown here is derived from an EMBL/GenBank/DDBJ whole genome shotgun (WGS) entry which is preliminary data.</text>
</comment>
<gene>
    <name evidence="2" type="ORF">HJG59_008578</name>
</gene>
<keyword evidence="3" id="KW-1185">Reference proteome</keyword>
<dbReference type="Proteomes" id="UP000550707">
    <property type="component" value="Unassembled WGS sequence"/>
</dbReference>